<gene>
    <name evidence="2" type="ORF">FIBSPDRAFT_905277</name>
</gene>
<evidence type="ECO:0000256" key="1">
    <source>
        <dbReference type="SAM" id="MobiDB-lite"/>
    </source>
</evidence>
<protein>
    <submittedName>
        <fullName evidence="2">Uncharacterized protein</fullName>
    </submittedName>
</protein>
<dbReference type="AlphaFoldDB" id="A0A167TMI5"/>
<dbReference type="Proteomes" id="UP000076532">
    <property type="component" value="Unassembled WGS sequence"/>
</dbReference>
<reference evidence="2 3" key="1">
    <citation type="journal article" date="2016" name="Mol. Biol. Evol.">
        <title>Comparative Genomics of Early-Diverging Mushroom-Forming Fungi Provides Insights into the Origins of Lignocellulose Decay Capabilities.</title>
        <authorList>
            <person name="Nagy L.G."/>
            <person name="Riley R."/>
            <person name="Tritt A."/>
            <person name="Adam C."/>
            <person name="Daum C."/>
            <person name="Floudas D."/>
            <person name="Sun H."/>
            <person name="Yadav J.S."/>
            <person name="Pangilinan J."/>
            <person name="Larsson K.H."/>
            <person name="Matsuura K."/>
            <person name="Barry K."/>
            <person name="Labutti K."/>
            <person name="Kuo R."/>
            <person name="Ohm R.A."/>
            <person name="Bhattacharya S.S."/>
            <person name="Shirouzu T."/>
            <person name="Yoshinaga Y."/>
            <person name="Martin F.M."/>
            <person name="Grigoriev I.V."/>
            <person name="Hibbett D.S."/>
        </authorList>
    </citation>
    <scope>NUCLEOTIDE SEQUENCE [LARGE SCALE GENOMIC DNA]</scope>
    <source>
        <strain evidence="2 3">CBS 109695</strain>
    </source>
</reference>
<evidence type="ECO:0000313" key="3">
    <source>
        <dbReference type="Proteomes" id="UP000076532"/>
    </source>
</evidence>
<accession>A0A167TMI5</accession>
<feature type="region of interest" description="Disordered" evidence="1">
    <location>
        <begin position="157"/>
        <end position="227"/>
    </location>
</feature>
<proteinExistence type="predicted"/>
<organism evidence="2 3">
    <name type="scientific">Athelia psychrophila</name>
    <dbReference type="NCBI Taxonomy" id="1759441"/>
    <lineage>
        <taxon>Eukaryota</taxon>
        <taxon>Fungi</taxon>
        <taxon>Dikarya</taxon>
        <taxon>Basidiomycota</taxon>
        <taxon>Agaricomycotina</taxon>
        <taxon>Agaricomycetes</taxon>
        <taxon>Agaricomycetidae</taxon>
        <taxon>Atheliales</taxon>
        <taxon>Atheliaceae</taxon>
        <taxon>Athelia</taxon>
    </lineage>
</organism>
<feature type="region of interest" description="Disordered" evidence="1">
    <location>
        <begin position="55"/>
        <end position="79"/>
    </location>
</feature>
<name>A0A167TMI5_9AGAM</name>
<dbReference type="EMBL" id="KV418168">
    <property type="protein sequence ID" value="KZP03093.1"/>
    <property type="molecule type" value="Genomic_DNA"/>
</dbReference>
<feature type="compositionally biased region" description="Gly residues" evidence="1">
    <location>
        <begin position="168"/>
        <end position="182"/>
    </location>
</feature>
<keyword evidence="3" id="KW-1185">Reference proteome</keyword>
<sequence>MAGARYIAQLAPDSYIMARKELKGAGVWWSTSRVLYEAFIVSPLVIIVMLIKRRGGGREGPRWGGSTATRPTRVSEEELGEAEWFEPRDLKHTDAKDEEDVWEPELTERGLVRWLAPELERSPPHGAHVPANDRWSGLTSPAALQDQDDRRGVAHAFTRSSTTSGPGETKGSGTGAGHGQGGPPNIYPSLPNIKPSGPRYGPGGRYDDHNGRNLSQQPPCSNDATTYRQSIILRASVSAST</sequence>
<evidence type="ECO:0000313" key="2">
    <source>
        <dbReference type="EMBL" id="KZP03093.1"/>
    </source>
</evidence>
<feature type="compositionally biased region" description="Polar residues" evidence="1">
    <location>
        <begin position="212"/>
        <end position="227"/>
    </location>
</feature>